<keyword evidence="1" id="KW-0732">Signal</keyword>
<evidence type="ECO:0000313" key="2">
    <source>
        <dbReference type="EMBL" id="KAG2564937.1"/>
    </source>
</evidence>
<proteinExistence type="predicted"/>
<protein>
    <recommendedName>
        <fullName evidence="4">rRNA N-glycosidase</fullName>
    </recommendedName>
</protein>
<comment type="caution">
    <text evidence="2">The sequence shown here is derived from an EMBL/GenBank/DDBJ whole genome shotgun (WGS) entry which is preliminary data.</text>
</comment>
<dbReference type="InterPro" id="IPR036041">
    <property type="entry name" value="Ribosome-inact_prot_sf"/>
</dbReference>
<name>A0A8T0PRG0_PANVG</name>
<feature type="chain" id="PRO_5035777277" description="rRNA N-glycosidase" evidence="1">
    <location>
        <begin position="27"/>
        <end position="116"/>
    </location>
</feature>
<evidence type="ECO:0000256" key="1">
    <source>
        <dbReference type="SAM" id="SignalP"/>
    </source>
</evidence>
<accession>A0A8T0PRG0</accession>
<dbReference type="AlphaFoldDB" id="A0A8T0PRG0"/>
<dbReference type="SUPFAM" id="SSF56371">
    <property type="entry name" value="Ribosome inactivating proteins (RIP)"/>
    <property type="match status" value="1"/>
</dbReference>
<organism evidence="2 3">
    <name type="scientific">Panicum virgatum</name>
    <name type="common">Blackwell switchgrass</name>
    <dbReference type="NCBI Taxonomy" id="38727"/>
    <lineage>
        <taxon>Eukaryota</taxon>
        <taxon>Viridiplantae</taxon>
        <taxon>Streptophyta</taxon>
        <taxon>Embryophyta</taxon>
        <taxon>Tracheophyta</taxon>
        <taxon>Spermatophyta</taxon>
        <taxon>Magnoliopsida</taxon>
        <taxon>Liliopsida</taxon>
        <taxon>Poales</taxon>
        <taxon>Poaceae</taxon>
        <taxon>PACMAD clade</taxon>
        <taxon>Panicoideae</taxon>
        <taxon>Panicodae</taxon>
        <taxon>Paniceae</taxon>
        <taxon>Panicinae</taxon>
        <taxon>Panicum</taxon>
        <taxon>Panicum sect. Hiantes</taxon>
    </lineage>
</organism>
<keyword evidence="3" id="KW-1185">Reference proteome</keyword>
<dbReference type="GO" id="GO:0030598">
    <property type="term" value="F:rRNA N-glycosylase activity"/>
    <property type="evidence" value="ECO:0007669"/>
    <property type="project" value="InterPro"/>
</dbReference>
<dbReference type="Proteomes" id="UP000823388">
    <property type="component" value="Chromosome 7N"/>
</dbReference>
<dbReference type="Gene3D" id="3.40.420.10">
    <property type="entry name" value="Ricin (A subunit), domain 1"/>
    <property type="match status" value="1"/>
</dbReference>
<dbReference type="EMBL" id="CM029050">
    <property type="protein sequence ID" value="KAG2564937.1"/>
    <property type="molecule type" value="Genomic_DNA"/>
</dbReference>
<evidence type="ECO:0008006" key="4">
    <source>
        <dbReference type="Google" id="ProtNLM"/>
    </source>
</evidence>
<sequence length="116" mass="12513">MRVLLGRRSSVAVLLLTLALCAGSIATVAQFHPSADKGYMLVELQADDGIRRDRRTRLAVRTGDDVAIPGFANASNHWFAITGSKSLLPHGNSYRRDILGLGLSNVLRVLVNNGTD</sequence>
<dbReference type="GO" id="GO:0017148">
    <property type="term" value="P:negative regulation of translation"/>
    <property type="evidence" value="ECO:0007669"/>
    <property type="project" value="InterPro"/>
</dbReference>
<reference evidence="2" key="1">
    <citation type="submission" date="2020-05" db="EMBL/GenBank/DDBJ databases">
        <title>WGS assembly of Panicum virgatum.</title>
        <authorList>
            <person name="Lovell J.T."/>
            <person name="Jenkins J."/>
            <person name="Shu S."/>
            <person name="Juenger T.E."/>
            <person name="Schmutz J."/>
        </authorList>
    </citation>
    <scope>NUCLEOTIDE SEQUENCE</scope>
    <source>
        <strain evidence="2">AP13</strain>
    </source>
</reference>
<feature type="signal peptide" evidence="1">
    <location>
        <begin position="1"/>
        <end position="26"/>
    </location>
</feature>
<evidence type="ECO:0000313" key="3">
    <source>
        <dbReference type="Proteomes" id="UP000823388"/>
    </source>
</evidence>
<dbReference type="InterPro" id="IPR016138">
    <property type="entry name" value="Ribosome_inactivat_prot_sub1"/>
</dbReference>
<gene>
    <name evidence="2" type="ORF">PVAP13_7NG108945</name>
</gene>